<dbReference type="RefSeq" id="WP_040099724.1">
    <property type="nucleotide sequence ID" value="NZ_JWJD01000004.1"/>
</dbReference>
<evidence type="ECO:0000256" key="7">
    <source>
        <dbReference type="SAM" id="SignalP"/>
    </source>
</evidence>
<keyword evidence="10" id="KW-1185">Reference proteome</keyword>
<evidence type="ECO:0000256" key="5">
    <source>
        <dbReference type="ARBA" id="ARBA00023004"/>
    </source>
</evidence>
<keyword evidence="3 6" id="KW-0479">Metal-binding</keyword>
<evidence type="ECO:0000256" key="6">
    <source>
        <dbReference type="PIRSR" id="PIRSR602322-1"/>
    </source>
</evidence>
<keyword evidence="2 6" id="KW-0349">Heme</keyword>
<evidence type="ECO:0000256" key="1">
    <source>
        <dbReference type="ARBA" id="ARBA00022448"/>
    </source>
</evidence>
<reference evidence="9 10" key="1">
    <citation type="submission" date="2014-12" db="EMBL/GenBank/DDBJ databases">
        <title>Genomes of Geoalkalibacter ferrihydriticus and Geoalkalibacter subterraneus, two haloalkaliphilic metal-reducing members of the Geobacteraceae.</title>
        <authorList>
            <person name="Badalamenti J.P."/>
            <person name="Torres C.I."/>
            <person name="Krajmalnik-Brown R."/>
            <person name="Bond D.R."/>
        </authorList>
    </citation>
    <scope>NUCLEOTIDE SEQUENCE [LARGE SCALE GENOMIC DNA]</scope>
    <source>
        <strain evidence="9 10">DSM 17813</strain>
    </source>
</reference>
<feature type="binding site" description="axial binding residue" evidence="6">
    <location>
        <position position="55"/>
    </location>
    <ligand>
        <name>heme c</name>
        <dbReference type="ChEBI" id="CHEBI:61717"/>
        <label>1</label>
    </ligand>
    <ligandPart>
        <name>Fe</name>
        <dbReference type="ChEBI" id="CHEBI:18248"/>
    </ligandPart>
</feature>
<keyword evidence="5 6" id="KW-0408">Iron</keyword>
<feature type="signal peptide" evidence="7">
    <location>
        <begin position="1"/>
        <end position="20"/>
    </location>
</feature>
<feature type="binding site" description="axial binding residue" evidence="6">
    <location>
        <position position="52"/>
    </location>
    <ligand>
        <name>heme c</name>
        <dbReference type="ChEBI" id="CHEBI:61717"/>
        <label>1</label>
    </ligand>
    <ligandPart>
        <name>Fe</name>
        <dbReference type="ChEBI" id="CHEBI:18248"/>
    </ligandPart>
</feature>
<protein>
    <recommendedName>
        <fullName evidence="8">Cytochrome c7-like domain-containing protein</fullName>
    </recommendedName>
</protein>
<dbReference type="SUPFAM" id="SSF48695">
    <property type="entry name" value="Multiheme cytochromes"/>
    <property type="match status" value="1"/>
</dbReference>
<evidence type="ECO:0000313" key="9">
    <source>
        <dbReference type="EMBL" id="KIH76227.1"/>
    </source>
</evidence>
<evidence type="ECO:0000259" key="8">
    <source>
        <dbReference type="Pfam" id="PF14522"/>
    </source>
</evidence>
<accession>A0A0C2HTQ8</accession>
<feature type="binding site" description="axial binding residue" evidence="6">
    <location>
        <position position="44"/>
    </location>
    <ligand>
        <name>heme c</name>
        <dbReference type="ChEBI" id="CHEBI:61717"/>
        <label>1</label>
    </ligand>
    <ligandPart>
        <name>Fe</name>
        <dbReference type="ChEBI" id="CHEBI:18248"/>
    </ligandPart>
</feature>
<feature type="domain" description="Cytochrome c7-like" evidence="8">
    <location>
        <begin position="37"/>
        <end position="93"/>
    </location>
</feature>
<dbReference type="InterPro" id="IPR002322">
    <property type="entry name" value="Cyt_c_III"/>
</dbReference>
<name>A0A0C2HTQ8_9BACT</name>
<keyword evidence="4" id="KW-0249">Electron transport</keyword>
<keyword evidence="7" id="KW-0732">Signal</keyword>
<comment type="cofactor">
    <cofactor evidence="6">
        <name>heme c</name>
        <dbReference type="ChEBI" id="CHEBI:61717"/>
    </cofactor>
    <text evidence="6">Binds 4 heme c groups covalently per monomer.</text>
</comment>
<dbReference type="AlphaFoldDB" id="A0A0C2HTQ8"/>
<sequence length="95" mass="10189">MKKFVVIALVVLFAAATGIAAQKAQDIYTYEARNGNVTFDHVKHIEYEDGTCVACHGEGEPGAIAIDRDSAHGASCKDCHDQKGGPTRCGECHIR</sequence>
<feature type="chain" id="PRO_5002149972" description="Cytochrome c7-like domain-containing protein" evidence="7">
    <location>
        <begin position="21"/>
        <end position="95"/>
    </location>
</feature>
<feature type="binding site" description="axial binding residue" evidence="6">
    <location>
        <position position="56"/>
    </location>
    <ligand>
        <name>heme c</name>
        <dbReference type="ChEBI" id="CHEBI:61717"/>
        <label>1</label>
    </ligand>
    <ligandPart>
        <name>Fe</name>
        <dbReference type="ChEBI" id="CHEBI:18248"/>
    </ligandPart>
</feature>
<dbReference type="EMBL" id="JWJD01000004">
    <property type="protein sequence ID" value="KIH76227.1"/>
    <property type="molecule type" value="Genomic_DNA"/>
</dbReference>
<organism evidence="9 10">
    <name type="scientific">Geoalkalibacter ferrihydriticus DSM 17813</name>
    <dbReference type="NCBI Taxonomy" id="1121915"/>
    <lineage>
        <taxon>Bacteria</taxon>
        <taxon>Pseudomonadati</taxon>
        <taxon>Thermodesulfobacteriota</taxon>
        <taxon>Desulfuromonadia</taxon>
        <taxon>Desulfuromonadales</taxon>
        <taxon>Geoalkalibacteraceae</taxon>
        <taxon>Geoalkalibacter</taxon>
    </lineage>
</organism>
<dbReference type="InterPro" id="IPR029467">
    <property type="entry name" value="Cyt_c7-like"/>
</dbReference>
<feature type="binding site" description="axial binding residue" evidence="6">
    <location>
        <position position="41"/>
    </location>
    <ligand>
        <name>heme c</name>
        <dbReference type="ChEBI" id="CHEBI:61717"/>
        <label>1</label>
    </ligand>
    <ligandPart>
        <name>Fe</name>
        <dbReference type="ChEBI" id="CHEBI:18248"/>
    </ligandPart>
</feature>
<gene>
    <name evidence="9" type="ORF">GFER_11350</name>
</gene>
<dbReference type="GO" id="GO:0020037">
    <property type="term" value="F:heme binding"/>
    <property type="evidence" value="ECO:0007669"/>
    <property type="project" value="InterPro"/>
</dbReference>
<proteinExistence type="predicted"/>
<keyword evidence="1" id="KW-0813">Transport</keyword>
<dbReference type="Pfam" id="PF14522">
    <property type="entry name" value="Cytochrome_C7"/>
    <property type="match status" value="1"/>
</dbReference>
<evidence type="ECO:0000256" key="2">
    <source>
        <dbReference type="ARBA" id="ARBA00022617"/>
    </source>
</evidence>
<dbReference type="GO" id="GO:0046872">
    <property type="term" value="F:metal ion binding"/>
    <property type="evidence" value="ECO:0007669"/>
    <property type="project" value="UniProtKB-KW"/>
</dbReference>
<evidence type="ECO:0000256" key="3">
    <source>
        <dbReference type="ARBA" id="ARBA00022723"/>
    </source>
</evidence>
<dbReference type="Proteomes" id="UP000035068">
    <property type="component" value="Unassembled WGS sequence"/>
</dbReference>
<dbReference type="CDD" id="cd08168">
    <property type="entry name" value="Cytochrom_C3"/>
    <property type="match status" value="1"/>
</dbReference>
<evidence type="ECO:0000313" key="10">
    <source>
        <dbReference type="Proteomes" id="UP000035068"/>
    </source>
</evidence>
<evidence type="ECO:0000256" key="4">
    <source>
        <dbReference type="ARBA" id="ARBA00022982"/>
    </source>
</evidence>
<dbReference type="Gene3D" id="3.90.10.10">
    <property type="entry name" value="Cytochrome C3"/>
    <property type="match status" value="1"/>
</dbReference>
<comment type="caution">
    <text evidence="9">The sequence shown here is derived from an EMBL/GenBank/DDBJ whole genome shotgun (WGS) entry which is preliminary data.</text>
</comment>
<dbReference type="InterPro" id="IPR036280">
    <property type="entry name" value="Multihaem_cyt_sf"/>
</dbReference>
<dbReference type="GO" id="GO:0009055">
    <property type="term" value="F:electron transfer activity"/>
    <property type="evidence" value="ECO:0007669"/>
    <property type="project" value="InterPro"/>
</dbReference>
<dbReference type="PRINTS" id="PR00609">
    <property type="entry name" value="CYTOCHROMEC3"/>
</dbReference>